<feature type="region of interest" description="Disordered" evidence="2">
    <location>
        <begin position="793"/>
        <end position="911"/>
    </location>
</feature>
<feature type="region of interest" description="Disordered" evidence="2">
    <location>
        <begin position="594"/>
        <end position="719"/>
    </location>
</feature>
<feature type="coiled-coil region" evidence="1">
    <location>
        <begin position="1536"/>
        <end position="1580"/>
    </location>
</feature>
<feature type="region of interest" description="Disordered" evidence="2">
    <location>
        <begin position="1408"/>
        <end position="1451"/>
    </location>
</feature>
<feature type="compositionally biased region" description="Acidic residues" evidence="2">
    <location>
        <begin position="453"/>
        <end position="471"/>
    </location>
</feature>
<feature type="compositionally biased region" description="Basic residues" evidence="2">
    <location>
        <begin position="1412"/>
        <end position="1432"/>
    </location>
</feature>
<dbReference type="VEuPathDB" id="CryptoDB:Cvel_28103"/>
<evidence type="ECO:0000256" key="1">
    <source>
        <dbReference type="SAM" id="Coils"/>
    </source>
</evidence>
<feature type="compositionally biased region" description="Pro residues" evidence="2">
    <location>
        <begin position="638"/>
        <end position="647"/>
    </location>
</feature>
<feature type="compositionally biased region" description="Gly residues" evidence="2">
    <location>
        <begin position="379"/>
        <end position="390"/>
    </location>
</feature>
<gene>
    <name evidence="3" type="ORF">Cvel_28103</name>
</gene>
<organism evidence="3">
    <name type="scientific">Chromera velia CCMP2878</name>
    <dbReference type="NCBI Taxonomy" id="1169474"/>
    <lineage>
        <taxon>Eukaryota</taxon>
        <taxon>Sar</taxon>
        <taxon>Alveolata</taxon>
        <taxon>Colpodellida</taxon>
        <taxon>Chromeraceae</taxon>
        <taxon>Chromera</taxon>
    </lineage>
</organism>
<evidence type="ECO:0000256" key="2">
    <source>
        <dbReference type="SAM" id="MobiDB-lite"/>
    </source>
</evidence>
<sequence length="1582" mass="172555">MVVCKQEEGTNDSEAKVQEEENDTEDRQREFNERRELVHLYVRLSVEHPADILARLRVQQIMLQEEKQRFARKVKVGVKGLTARDSMSLQNAVKCLPPPGQLETPQPGDGWWGGDEDPGWPGDGNGFTFRDATRQQRSQIPWPAMARMWGLLVPDVIGTTMQGFLPVIPPHVVKSVWGDYGWRGGEAVGRRFRDEIDISVNVDTFGDRLLERAEDFFCLFDEDQAAESFQKSIASDEEKDSELKQCVAECMQQEESRRERVRMEEEGSWALGSAGGSSGGEEDEDMKSVPDVAVGDVAPGPDDPVEEVSDPGSSNQSEETIEASDEGDQERGDGIPWYADRRGERVRGQTTREQTERERERLMDDNESEEEEDEDEWWAGGGTGRGGGAGEMELEGPQYGGSGLFEREGGEGEDTGRRVGDDRERGGETGDPNPLWKRLGPQGMEPLKRWDYDEPIDFEGDEAEMMDEDEIRFEGDDAGGSVRAPSVPAPSSILAPSARGQEEEERRSRRDLEPGLLPLPLPSRPPSQFSGGSQHHHLQAAPFLLHSSDHHAAAASWQGGGGGRQEGLLDLPLPLGPPSAVPSAVSSSWFNTQHQHQHQGVYQPPAHQNRPLSPFGSASANPIGGGLGFGTVQEGLLPHPPPSPLPVAPFGAGSGGGDGMRMEGGGEEEEEEDEDPEGFVGDGWDDGSLGGGGGVGQEVPQGFHEHPPHTHIRVSEASPLLQHFPVVSRDEGEREGDEDLVEAGDFSLGEDTLRESRKRSYPFASTTAGAVPLSLPGVQAAALRLPHPSAEFSWLQGGKGEGAGDQRTRGQWEVQGVSQPPPVGAACMLGTESENEESSAEGRYGEAEQTDEHTHKAKKPKTTDTQMTRTEQKDESSSSGMACDHQEAAERPSQHSPFPVEGLESSGPSCFLSKEASEGMLAELLARRPTEMHHREGTEAKVSQKPEAEEMKAAPVLTWAESEELTYRLIDRERDLYMKLATREILEVSKLTRSLPLGLPLRELEDKGAKGKMWACVAIEVVNSLRLHASTPLGAKAVLAALFRHELAPTAPGTGGGERIEEEAKEAERDKIPPAADGEGGEKKFLVSMALQQNFGGEEMHTSAGWFGEGPETSDNMCPSPSTALISSHEREQGGFESTLREEQTSRETGGRGYADWAEDKTKEEEKTSDCWSMHFSTTPVLPVTLRALLMIADMHTSTREFIFDKLCSEMRRQFSPWLFQAGESPSHASSSSSSSFAAVALERDHRRMVVPGRGEWGQRGGAGLETAWGAAGGDGGGRGGLPPSPSLSWAFVGGPLSGRGGRTEGRLHRFDRSSHGEALRRESREAKITCLKKFSQFCNGFRELAALGLFPPVLLFFEDLASSLNDALFVNSLCEAVYRMMPAEGRSPVFMRRNLLRGEGMGGSFGLGKVGKGKGKGGKGKYAKGKGKAKVHANPNRQNSEKRATVDERGDAPSTCTCRNFLRFARAVVDRIDRMLQVVSVPSNEDWGHSFACASSSSSAFSSSFSFAALAEWDRVGETVGMILDKTEEVTTAALEDADQREKTLQAKKDCLEDILFDVQEAQKTFKELDAMLKQVKRLRK</sequence>
<dbReference type="EMBL" id="CDMZ01002857">
    <property type="protein sequence ID" value="CEM44163.1"/>
    <property type="molecule type" value="Genomic_DNA"/>
</dbReference>
<feature type="region of interest" description="Disordered" evidence="2">
    <location>
        <begin position="93"/>
        <end position="124"/>
    </location>
</feature>
<feature type="compositionally biased region" description="Acidic residues" evidence="2">
    <location>
        <begin position="665"/>
        <end position="677"/>
    </location>
</feature>
<feature type="compositionally biased region" description="Gly residues" evidence="2">
    <location>
        <begin position="652"/>
        <end position="663"/>
    </location>
</feature>
<feature type="compositionally biased region" description="Basic and acidic residues" evidence="2">
    <location>
        <begin position="500"/>
        <end position="513"/>
    </location>
</feature>
<proteinExistence type="predicted"/>
<feature type="compositionally biased region" description="Basic and acidic residues" evidence="2">
    <location>
        <begin position="1440"/>
        <end position="1451"/>
    </location>
</feature>
<feature type="compositionally biased region" description="Acidic residues" evidence="2">
    <location>
        <begin position="365"/>
        <end position="377"/>
    </location>
</feature>
<feature type="compositionally biased region" description="Basic and acidic residues" evidence="2">
    <location>
        <begin position="254"/>
        <end position="265"/>
    </location>
</feature>
<name>A0A0G4HIY6_9ALVE</name>
<feature type="compositionally biased region" description="Basic and acidic residues" evidence="2">
    <location>
        <begin position="329"/>
        <end position="347"/>
    </location>
</feature>
<protein>
    <submittedName>
        <fullName evidence="3">Uncharacterized protein</fullName>
    </submittedName>
</protein>
<feature type="compositionally biased region" description="Acidic residues" evidence="2">
    <location>
        <begin position="319"/>
        <end position="328"/>
    </location>
</feature>
<feature type="compositionally biased region" description="Basic and acidic residues" evidence="2">
    <location>
        <begin position="843"/>
        <end position="854"/>
    </location>
</feature>
<evidence type="ECO:0000313" key="3">
    <source>
        <dbReference type="EMBL" id="CEM44163.1"/>
    </source>
</evidence>
<feature type="compositionally biased region" description="Basic and acidic residues" evidence="2">
    <location>
        <begin position="405"/>
        <end position="428"/>
    </location>
</feature>
<feature type="region of interest" description="Disordered" evidence="2">
    <location>
        <begin position="1050"/>
        <end position="1080"/>
    </location>
</feature>
<feature type="region of interest" description="Disordered" evidence="2">
    <location>
        <begin position="1130"/>
        <end position="1162"/>
    </location>
</feature>
<accession>A0A0G4HIY6</accession>
<feature type="region of interest" description="Disordered" evidence="2">
    <location>
        <begin position="254"/>
        <end position="536"/>
    </location>
</feature>
<reference evidence="3" key="1">
    <citation type="submission" date="2014-11" db="EMBL/GenBank/DDBJ databases">
        <authorList>
            <person name="Otto D Thomas"/>
            <person name="Naeem Raeece"/>
        </authorList>
    </citation>
    <scope>NUCLEOTIDE SEQUENCE</scope>
</reference>
<feature type="compositionally biased region" description="Basic and acidic residues" evidence="2">
    <location>
        <begin position="353"/>
        <end position="364"/>
    </location>
</feature>
<keyword evidence="1" id="KW-0175">Coiled coil</keyword>
<feature type="compositionally biased region" description="Basic and acidic residues" evidence="2">
    <location>
        <begin position="884"/>
        <end position="893"/>
    </location>
</feature>
<feature type="compositionally biased region" description="Basic and acidic residues" evidence="2">
    <location>
        <begin position="1130"/>
        <end position="1150"/>
    </location>
</feature>
<feature type="region of interest" description="Disordered" evidence="2">
    <location>
        <begin position="1"/>
        <end position="30"/>
    </location>
</feature>
<feature type="compositionally biased region" description="Low complexity" evidence="2">
    <location>
        <begin position="481"/>
        <end position="492"/>
    </location>
</feature>